<feature type="domain" description="DAHP synthetase I/KDSA" evidence="9">
    <location>
        <begin position="5"/>
        <end position="257"/>
    </location>
</feature>
<evidence type="ECO:0000256" key="5">
    <source>
        <dbReference type="ARBA" id="ARBA00022490"/>
    </source>
</evidence>
<dbReference type="EC" id="2.5.1.55" evidence="8"/>
<dbReference type="Proteomes" id="UP000319322">
    <property type="component" value="Unassembled WGS sequence"/>
</dbReference>
<proteinExistence type="inferred from homology"/>
<gene>
    <name evidence="8 10" type="primary">kdsA</name>
    <name evidence="10" type="ORF">FNE76_05535</name>
</gene>
<evidence type="ECO:0000256" key="7">
    <source>
        <dbReference type="ARBA" id="ARBA00049112"/>
    </source>
</evidence>
<evidence type="ECO:0000256" key="6">
    <source>
        <dbReference type="ARBA" id="ARBA00022679"/>
    </source>
</evidence>
<dbReference type="HAMAP" id="MF_00056">
    <property type="entry name" value="KDO8P_synth"/>
    <property type="match status" value="1"/>
</dbReference>
<keyword evidence="8" id="KW-0448">Lipopolysaccharide biosynthesis</keyword>
<accession>A0A553URP7</accession>
<dbReference type="EMBL" id="VKGC01000013">
    <property type="protein sequence ID" value="TSA82621.1"/>
    <property type="molecule type" value="Genomic_DNA"/>
</dbReference>
<evidence type="ECO:0000313" key="11">
    <source>
        <dbReference type="Proteomes" id="UP000319322"/>
    </source>
</evidence>
<dbReference type="InterPro" id="IPR006218">
    <property type="entry name" value="DAHP1/KDSA"/>
</dbReference>
<protein>
    <recommendedName>
        <fullName evidence="8">2-dehydro-3-deoxyphosphooctonate aldolase</fullName>
        <ecNumber evidence="8">2.5.1.55</ecNumber>
    </recommendedName>
    <alternativeName>
        <fullName evidence="8">3-deoxy-D-manno-octulosonic acid 8-phosphate synthase</fullName>
    </alternativeName>
    <alternativeName>
        <fullName evidence="8">KDO-8-phosphate synthase</fullName>
        <shortName evidence="8">KDO 8-P synthase</shortName>
        <shortName evidence="8">KDOPS</shortName>
    </alternativeName>
    <alternativeName>
        <fullName evidence="8">Phospho-2-dehydro-3-deoxyoctonate aldolase</fullName>
    </alternativeName>
</protein>
<dbReference type="Pfam" id="PF00793">
    <property type="entry name" value="DAHP_synth_1"/>
    <property type="match status" value="1"/>
</dbReference>
<comment type="subcellular location">
    <subcellularLocation>
        <location evidence="1 8">Cytoplasm</location>
    </subcellularLocation>
</comment>
<reference evidence="11" key="2">
    <citation type="submission" date="2019-07" db="EMBL/GenBank/DDBJ databases">
        <title>Helicobacter labacensis sp. nov., Helicobacter mehlei sp. nov. and Helicobacter vulpis sp. nov., isolated from gastric mucosa of red fox (Vulpis vulpis).</title>
        <authorList>
            <person name="Papic B."/>
        </authorList>
    </citation>
    <scope>NUCLEOTIDE SEQUENCE [LARGE SCALE GENOMIC DNA]</scope>
    <source>
        <strain evidence="11">L8b</strain>
    </source>
</reference>
<dbReference type="NCBIfam" id="TIGR01362">
    <property type="entry name" value="KDO8P_synth"/>
    <property type="match status" value="1"/>
</dbReference>
<evidence type="ECO:0000256" key="4">
    <source>
        <dbReference type="ARBA" id="ARBA00010499"/>
    </source>
</evidence>
<dbReference type="GO" id="GO:0019294">
    <property type="term" value="P:keto-3-deoxy-D-manno-octulosonic acid biosynthetic process"/>
    <property type="evidence" value="ECO:0007669"/>
    <property type="project" value="UniProtKB-UniRule"/>
</dbReference>
<dbReference type="GO" id="GO:0005737">
    <property type="term" value="C:cytoplasm"/>
    <property type="evidence" value="ECO:0007669"/>
    <property type="project" value="UniProtKB-SubCell"/>
</dbReference>
<comment type="pathway">
    <text evidence="2">Bacterial outer membrane biogenesis; lipopolysaccharide biosynthesis.</text>
</comment>
<reference evidence="10 11" key="3">
    <citation type="submission" date="2019-07" db="EMBL/GenBank/DDBJ databases">
        <authorList>
            <person name="Papic B."/>
        </authorList>
    </citation>
    <scope>NUCLEOTIDE SEQUENCE [LARGE SCALE GENOMIC DNA]</scope>
    <source>
        <strain evidence="10 11">L8b</strain>
    </source>
</reference>
<evidence type="ECO:0000259" key="9">
    <source>
        <dbReference type="Pfam" id="PF00793"/>
    </source>
</evidence>
<evidence type="ECO:0000256" key="8">
    <source>
        <dbReference type="HAMAP-Rule" id="MF_00056"/>
    </source>
</evidence>
<evidence type="ECO:0000256" key="3">
    <source>
        <dbReference type="ARBA" id="ARBA00004845"/>
    </source>
</evidence>
<organism evidence="10 11">
    <name type="scientific">Helicobacter mehlei</name>
    <dbReference type="NCBI Taxonomy" id="2316080"/>
    <lineage>
        <taxon>Bacteria</taxon>
        <taxon>Pseudomonadati</taxon>
        <taxon>Campylobacterota</taxon>
        <taxon>Epsilonproteobacteria</taxon>
        <taxon>Campylobacterales</taxon>
        <taxon>Helicobacteraceae</taxon>
        <taxon>Helicobacter</taxon>
    </lineage>
</organism>
<reference evidence="10 11" key="1">
    <citation type="submission" date="2019-07" db="EMBL/GenBank/DDBJ databases">
        <title>Helicobacter labacensis sp. nov., Helicobacter mehlei sp. nov. and Helicobacter vulpis sp. nov., isolated from gastric mucosa of red fox (Vulpis vulpis).</title>
        <authorList>
            <person name="Kusar D."/>
            <person name="Gruntar I."/>
            <person name="Pate M."/>
            <person name="Zajc U."/>
            <person name="Ocepek M."/>
        </authorList>
    </citation>
    <scope>NUCLEOTIDE SEQUENCE [LARGE SCALE GENOMIC DNA]</scope>
    <source>
        <strain evidence="10 11">L8b</strain>
    </source>
</reference>
<dbReference type="NCBIfam" id="NF003543">
    <property type="entry name" value="PRK05198.1"/>
    <property type="match status" value="1"/>
</dbReference>
<dbReference type="Gene3D" id="3.20.20.70">
    <property type="entry name" value="Aldolase class I"/>
    <property type="match status" value="1"/>
</dbReference>
<comment type="caution">
    <text evidence="10">The sequence shown here is derived from an EMBL/GenBank/DDBJ whole genome shotgun (WGS) entry which is preliminary data.</text>
</comment>
<evidence type="ECO:0000256" key="2">
    <source>
        <dbReference type="ARBA" id="ARBA00004756"/>
    </source>
</evidence>
<dbReference type="UniPathway" id="UPA00030"/>
<keyword evidence="5 8" id="KW-0963">Cytoplasm</keyword>
<name>A0A553URP7_9HELI</name>
<sequence length="284" mass="31069">MPNSVMIAGPCVIESGEILEQIAQELKPLASNPKFDFYFKASFDKANRTSLESYRGPGLQKGLQMLGDIKNKFGYKLLTDIHESVQAGPVAEVVDVLQIPAFLCRQTDLIVAAAQTKRIINIKKGQFMHPKDMQYSALKALNTRAKNKHETPTYEACLEHGIYLCERGASFGYGNLVVDMRSMVIMRTFAPVIFDVTHSVQMPGGAGGKSAGDSSFVPYLAKAGAVVGVDGFFMETHIDPQNALSDGPNMILTAHLLDLASDLLALQECNQSLNHQKDKHATQH</sequence>
<dbReference type="PANTHER" id="PTHR21057">
    <property type="entry name" value="PHOSPHO-2-DEHYDRO-3-DEOXYHEPTONATE ALDOLASE"/>
    <property type="match status" value="1"/>
</dbReference>
<dbReference type="GO" id="GO:0008676">
    <property type="term" value="F:3-deoxy-8-phosphooctulonate synthase activity"/>
    <property type="evidence" value="ECO:0007669"/>
    <property type="project" value="UniProtKB-UniRule"/>
</dbReference>
<comment type="catalytic activity">
    <reaction evidence="7 8">
        <text>D-arabinose 5-phosphate + phosphoenolpyruvate + H2O = 3-deoxy-alpha-D-manno-2-octulosonate-8-phosphate + phosphate</text>
        <dbReference type="Rhea" id="RHEA:14053"/>
        <dbReference type="ChEBI" id="CHEBI:15377"/>
        <dbReference type="ChEBI" id="CHEBI:43474"/>
        <dbReference type="ChEBI" id="CHEBI:57693"/>
        <dbReference type="ChEBI" id="CHEBI:58702"/>
        <dbReference type="ChEBI" id="CHEBI:85985"/>
        <dbReference type="EC" id="2.5.1.55"/>
    </reaction>
</comment>
<dbReference type="InterPro" id="IPR006269">
    <property type="entry name" value="KDO8P_synthase"/>
</dbReference>
<comment type="similarity">
    <text evidence="4 8">Belongs to the KdsA family.</text>
</comment>
<dbReference type="UniPathway" id="UPA00357">
    <property type="reaction ID" value="UER00474"/>
</dbReference>
<dbReference type="SUPFAM" id="SSF51569">
    <property type="entry name" value="Aldolase"/>
    <property type="match status" value="1"/>
</dbReference>
<evidence type="ECO:0000313" key="10">
    <source>
        <dbReference type="EMBL" id="TSA82621.1"/>
    </source>
</evidence>
<dbReference type="InterPro" id="IPR013785">
    <property type="entry name" value="Aldolase_TIM"/>
</dbReference>
<keyword evidence="6 8" id="KW-0808">Transferase</keyword>
<evidence type="ECO:0000256" key="1">
    <source>
        <dbReference type="ARBA" id="ARBA00004496"/>
    </source>
</evidence>
<keyword evidence="11" id="KW-1185">Reference proteome</keyword>
<dbReference type="AlphaFoldDB" id="A0A553URP7"/>
<comment type="pathway">
    <text evidence="3 8">Carbohydrate biosynthesis; 3-deoxy-D-manno-octulosonate biosynthesis; 3-deoxy-D-manno-octulosonate from D-ribulose 5-phosphate: step 2/3.</text>
</comment>